<dbReference type="InterPro" id="IPR000182">
    <property type="entry name" value="GNAT_dom"/>
</dbReference>
<organism evidence="2 3">
    <name type="scientific">Intrasporangium calvum</name>
    <dbReference type="NCBI Taxonomy" id="53358"/>
    <lineage>
        <taxon>Bacteria</taxon>
        <taxon>Bacillati</taxon>
        <taxon>Actinomycetota</taxon>
        <taxon>Actinomycetes</taxon>
        <taxon>Micrococcales</taxon>
        <taxon>Intrasporangiaceae</taxon>
        <taxon>Intrasporangium</taxon>
    </lineage>
</organism>
<sequence>MISKPWPMRVGSLLLREAGAADIEHLLAFRNDPQVNRFMIRTSVEPGTFRQEWQAVLTSETDFSCVAELDGNVAAMGFLEIVDGMGQPGMPSRTEGLIGYIVDPGFAGRGVASDLARGLLVAAFDHLGLRRVTASCNADNFASVRVLEKAGMRREHHGVEDSWHADLGWVDGYRYAILAREWKGLPNAG</sequence>
<dbReference type="EMBL" id="JAPFQL010000020">
    <property type="protein sequence ID" value="MDC5696875.1"/>
    <property type="molecule type" value="Genomic_DNA"/>
</dbReference>
<dbReference type="PANTHER" id="PTHR43792">
    <property type="entry name" value="GNAT FAMILY, PUTATIVE (AFU_ORTHOLOGUE AFUA_3G00765)-RELATED-RELATED"/>
    <property type="match status" value="1"/>
</dbReference>
<reference evidence="2 3" key="1">
    <citation type="submission" date="2022-11" db="EMBL/GenBank/DDBJ databases">
        <title>Anaerobic phenanthrene biodegradation by a DNRA strain PheN6.</title>
        <authorList>
            <person name="Zhang Z."/>
        </authorList>
    </citation>
    <scope>NUCLEOTIDE SEQUENCE [LARGE SCALE GENOMIC DNA]</scope>
    <source>
        <strain evidence="2 3">PheN6</strain>
    </source>
</reference>
<comment type="caution">
    <text evidence="2">The sequence shown here is derived from an EMBL/GenBank/DDBJ whole genome shotgun (WGS) entry which is preliminary data.</text>
</comment>
<feature type="domain" description="N-acetyltransferase" evidence="1">
    <location>
        <begin position="13"/>
        <end position="180"/>
    </location>
</feature>
<dbReference type="InterPro" id="IPR051531">
    <property type="entry name" value="N-acetyltransferase"/>
</dbReference>
<proteinExistence type="predicted"/>
<dbReference type="SUPFAM" id="SSF55729">
    <property type="entry name" value="Acyl-CoA N-acyltransferases (Nat)"/>
    <property type="match status" value="1"/>
</dbReference>
<dbReference type="Gene3D" id="3.40.630.30">
    <property type="match status" value="1"/>
</dbReference>
<evidence type="ECO:0000259" key="1">
    <source>
        <dbReference type="PROSITE" id="PS51186"/>
    </source>
</evidence>
<dbReference type="PANTHER" id="PTHR43792:SF1">
    <property type="entry name" value="N-ACETYLTRANSFERASE DOMAIN-CONTAINING PROTEIN"/>
    <property type="match status" value="1"/>
</dbReference>
<evidence type="ECO:0000313" key="2">
    <source>
        <dbReference type="EMBL" id="MDC5696875.1"/>
    </source>
</evidence>
<dbReference type="Proteomes" id="UP001150259">
    <property type="component" value="Unassembled WGS sequence"/>
</dbReference>
<protein>
    <submittedName>
        <fullName evidence="2">GNAT family N-acetyltransferase</fullName>
    </submittedName>
</protein>
<keyword evidence="3" id="KW-1185">Reference proteome</keyword>
<dbReference type="PROSITE" id="PS51186">
    <property type="entry name" value="GNAT"/>
    <property type="match status" value="1"/>
</dbReference>
<dbReference type="RefSeq" id="WP_272461448.1">
    <property type="nucleotide sequence ID" value="NZ_JAPFQL010000020.1"/>
</dbReference>
<accession>A0ABT5GF29</accession>
<evidence type="ECO:0000313" key="3">
    <source>
        <dbReference type="Proteomes" id="UP001150259"/>
    </source>
</evidence>
<dbReference type="InterPro" id="IPR016181">
    <property type="entry name" value="Acyl_CoA_acyltransferase"/>
</dbReference>
<dbReference type="Pfam" id="PF13302">
    <property type="entry name" value="Acetyltransf_3"/>
    <property type="match status" value="1"/>
</dbReference>
<gene>
    <name evidence="2" type="ORF">OO014_06355</name>
</gene>
<name>A0ABT5GF29_9MICO</name>